<keyword evidence="2" id="KW-1185">Reference proteome</keyword>
<dbReference type="EMBL" id="BAABJE010000010">
    <property type="protein sequence ID" value="GAA4795878.1"/>
    <property type="molecule type" value="Genomic_DNA"/>
</dbReference>
<accession>A0ABP9BID8</accession>
<name>A0ABP9BID8_9GAMM</name>
<comment type="caution">
    <text evidence="1">The sequence shown here is derived from an EMBL/GenBank/DDBJ whole genome shotgun (WGS) entry which is preliminary data.</text>
</comment>
<organism evidence="1 2">
    <name type="scientific">Lysobacter hankyongensis</name>
    <dbReference type="NCBI Taxonomy" id="1176535"/>
    <lineage>
        <taxon>Bacteria</taxon>
        <taxon>Pseudomonadati</taxon>
        <taxon>Pseudomonadota</taxon>
        <taxon>Gammaproteobacteria</taxon>
        <taxon>Lysobacterales</taxon>
        <taxon>Lysobacteraceae</taxon>
        <taxon>Lysobacter</taxon>
    </lineage>
</organism>
<dbReference type="InterPro" id="IPR045384">
    <property type="entry name" value="DUF6527"/>
</dbReference>
<reference evidence="2" key="1">
    <citation type="journal article" date="2019" name="Int. J. Syst. Evol. Microbiol.">
        <title>The Global Catalogue of Microorganisms (GCM) 10K type strain sequencing project: providing services to taxonomists for standard genome sequencing and annotation.</title>
        <authorList>
            <consortium name="The Broad Institute Genomics Platform"/>
            <consortium name="The Broad Institute Genome Sequencing Center for Infectious Disease"/>
            <person name="Wu L."/>
            <person name="Ma J."/>
        </authorList>
    </citation>
    <scope>NUCLEOTIDE SEQUENCE [LARGE SCALE GENOMIC DNA]</scope>
    <source>
        <strain evidence="2">JCM 18204</strain>
    </source>
</reference>
<protein>
    <submittedName>
        <fullName evidence="1">Uncharacterized protein</fullName>
    </submittedName>
</protein>
<dbReference type="Proteomes" id="UP001499959">
    <property type="component" value="Unassembled WGS sequence"/>
</dbReference>
<proteinExistence type="predicted"/>
<evidence type="ECO:0000313" key="1">
    <source>
        <dbReference type="EMBL" id="GAA4795878.1"/>
    </source>
</evidence>
<gene>
    <name evidence="1" type="ORF">GCM10023307_22170</name>
</gene>
<dbReference type="Pfam" id="PF20137">
    <property type="entry name" value="BubE"/>
    <property type="match status" value="1"/>
</dbReference>
<sequence>MITPISPVQWRISRSTRGVSLSPSIGNWNFACRSHYWITDGRVEWAMDMTREEIQAGREYNAALREEYFKAKRGKTKAAIQHPEALPRSRGLFARFINWLTGMRR</sequence>
<evidence type="ECO:0000313" key="2">
    <source>
        <dbReference type="Proteomes" id="UP001499959"/>
    </source>
</evidence>